<protein>
    <submittedName>
        <fullName evidence="2">Uncharacterized protein</fullName>
    </submittedName>
</protein>
<gene>
    <name evidence="2" type="ORF">WDU96_02620</name>
</gene>
<name>A0ABU8LQF5_9MICO</name>
<evidence type="ECO:0000313" key="2">
    <source>
        <dbReference type="EMBL" id="MEJ1154491.1"/>
    </source>
</evidence>
<proteinExistence type="predicted"/>
<keyword evidence="1" id="KW-0472">Membrane</keyword>
<dbReference type="EMBL" id="JBBDGL010000001">
    <property type="protein sequence ID" value="MEJ1154491.1"/>
    <property type="molecule type" value="Genomic_DNA"/>
</dbReference>
<accession>A0ABU8LQF5</accession>
<dbReference type="Proteomes" id="UP001368654">
    <property type="component" value="Unassembled WGS sequence"/>
</dbReference>
<organism evidence="2 3">
    <name type="scientific">Microbacterium marmarense</name>
    <dbReference type="NCBI Taxonomy" id="3122051"/>
    <lineage>
        <taxon>Bacteria</taxon>
        <taxon>Bacillati</taxon>
        <taxon>Actinomycetota</taxon>
        <taxon>Actinomycetes</taxon>
        <taxon>Micrococcales</taxon>
        <taxon>Microbacteriaceae</taxon>
        <taxon>Microbacterium</taxon>
    </lineage>
</organism>
<feature type="transmembrane region" description="Helical" evidence="1">
    <location>
        <begin position="509"/>
        <end position="528"/>
    </location>
</feature>
<dbReference type="RefSeq" id="WP_337336927.1">
    <property type="nucleotide sequence ID" value="NZ_JBBDGL010000001.1"/>
</dbReference>
<keyword evidence="1" id="KW-0812">Transmembrane</keyword>
<sequence>MIKLTTAKLAIASMLAVALLIAGFLAISLSGTIVSTFTSGASTEDALHDVDTVPTMADTLVTWQRDEWTREREMESPTRILLESAYLRAWAAMGAYQSHGDTDAVEDTFSGQARENVLNLPSDEATAMWSLGHQLRLTFYSRDGSIVAFDDERARVVRETVVDGTSTILESVETYSVVMVLEDGYWRIKQLLRTGEDSLMITTASADEDPVVTGVPALPSASTESPGRALTYSYALWADPTTDIASDVAEAVALGAERLRVDLPPPDPTASGASDETLERLQRTIALSRAAGLAVDVVLLSATVSDEPALWPVIDAFVREIVEASGDDIRAIDIMSGVSTADLGVTRAALIAHLSVLVAELAPAVTRTIGWDATASVDSDLQALVDELTLTGDAGSPAFLDGITASTQAFADPSTSVVIRSGTTAASWSPKPSTEHAQASGIAATLGGLPHALSDAVSVGDLRDLSPDGGTGVVSYGGSPKEAAALVEPQIAPSDVGPVSVRDVLSARFWQLAGVVVTAVAAWGVFRFRVLLKARRRRPEGSTGR</sequence>
<keyword evidence="3" id="KW-1185">Reference proteome</keyword>
<evidence type="ECO:0000313" key="3">
    <source>
        <dbReference type="Proteomes" id="UP001368654"/>
    </source>
</evidence>
<evidence type="ECO:0000256" key="1">
    <source>
        <dbReference type="SAM" id="Phobius"/>
    </source>
</evidence>
<reference evidence="2 3" key="1">
    <citation type="submission" date="2024-02" db="EMBL/GenBank/DDBJ databases">
        <authorList>
            <person name="Saticioglu I.B."/>
        </authorList>
    </citation>
    <scope>NUCLEOTIDE SEQUENCE [LARGE SCALE GENOMIC DNA]</scope>
    <source>
        <strain evidence="2 3">Mu-86</strain>
    </source>
</reference>
<comment type="caution">
    <text evidence="2">The sequence shown here is derived from an EMBL/GenBank/DDBJ whole genome shotgun (WGS) entry which is preliminary data.</text>
</comment>
<keyword evidence="1" id="KW-1133">Transmembrane helix</keyword>